<feature type="compositionally biased region" description="Low complexity" evidence="1">
    <location>
        <begin position="11"/>
        <end position="22"/>
    </location>
</feature>
<feature type="region of interest" description="Disordered" evidence="1">
    <location>
        <begin position="1"/>
        <end position="44"/>
    </location>
</feature>
<dbReference type="Proteomes" id="UP001479436">
    <property type="component" value="Unassembled WGS sequence"/>
</dbReference>
<sequence length="266" mass="30530">MPSAFLLPTHQQQQRQQPSPSSYDVSSQITPPKPLTSYSNIMPSDQQRARYEVDTYPRFNKADEYEDMLYHLHEISQKKLLSITDSRIDHGVRKAVLISNLFRTLPASVEEMYPFESVNSKHESVPGIELEEQSWFDSCLDDLDDDEEEDFDNSDEEMEWSWASSNSVEESYMDYDSSLLETHSNSPYCLPVSKNLLSTLDPHSKYLPVEPQITQIQLSPTPEGQGYLSKYFFGDNSTSINNATHDQIGNTRKISLGCYANHLFYL</sequence>
<evidence type="ECO:0000256" key="1">
    <source>
        <dbReference type="SAM" id="MobiDB-lite"/>
    </source>
</evidence>
<accession>A0ABR2VLW2</accession>
<evidence type="ECO:0008006" key="4">
    <source>
        <dbReference type="Google" id="ProtNLM"/>
    </source>
</evidence>
<dbReference type="EMBL" id="JASJQH010009440">
    <property type="protein sequence ID" value="KAK9679558.1"/>
    <property type="molecule type" value="Genomic_DNA"/>
</dbReference>
<gene>
    <name evidence="2" type="ORF">K7432_016232</name>
</gene>
<protein>
    <recommendedName>
        <fullName evidence="4">SERTA domain-containing protein</fullName>
    </recommendedName>
</protein>
<evidence type="ECO:0000313" key="3">
    <source>
        <dbReference type="Proteomes" id="UP001479436"/>
    </source>
</evidence>
<keyword evidence="3" id="KW-1185">Reference proteome</keyword>
<organism evidence="2 3">
    <name type="scientific">Basidiobolus ranarum</name>
    <dbReference type="NCBI Taxonomy" id="34480"/>
    <lineage>
        <taxon>Eukaryota</taxon>
        <taxon>Fungi</taxon>
        <taxon>Fungi incertae sedis</taxon>
        <taxon>Zoopagomycota</taxon>
        <taxon>Entomophthoromycotina</taxon>
        <taxon>Basidiobolomycetes</taxon>
        <taxon>Basidiobolales</taxon>
        <taxon>Basidiobolaceae</taxon>
        <taxon>Basidiobolus</taxon>
    </lineage>
</organism>
<proteinExistence type="predicted"/>
<comment type="caution">
    <text evidence="2">The sequence shown here is derived from an EMBL/GenBank/DDBJ whole genome shotgun (WGS) entry which is preliminary data.</text>
</comment>
<feature type="compositionally biased region" description="Polar residues" evidence="1">
    <location>
        <begin position="23"/>
        <end position="44"/>
    </location>
</feature>
<name>A0ABR2VLW2_9FUNG</name>
<reference evidence="2 3" key="1">
    <citation type="submission" date="2023-04" db="EMBL/GenBank/DDBJ databases">
        <title>Genome of Basidiobolus ranarum AG-B5.</title>
        <authorList>
            <person name="Stajich J.E."/>
            <person name="Carter-House D."/>
            <person name="Gryganskyi A."/>
        </authorList>
    </citation>
    <scope>NUCLEOTIDE SEQUENCE [LARGE SCALE GENOMIC DNA]</scope>
    <source>
        <strain evidence="2 3">AG-B5</strain>
    </source>
</reference>
<evidence type="ECO:0000313" key="2">
    <source>
        <dbReference type="EMBL" id="KAK9679558.1"/>
    </source>
</evidence>